<evidence type="ECO:0000313" key="2">
    <source>
        <dbReference type="EMBL" id="RAK68476.1"/>
    </source>
</evidence>
<protein>
    <submittedName>
        <fullName evidence="2">Uncharacterized protein</fullName>
    </submittedName>
</protein>
<dbReference type="RefSeq" id="WP_111273968.1">
    <property type="nucleotide sequence ID" value="NZ_QFYS01000001.1"/>
</dbReference>
<feature type="compositionally biased region" description="Basic residues" evidence="1">
    <location>
        <begin position="1"/>
        <end position="11"/>
    </location>
</feature>
<organism evidence="2 3">
    <name type="scientific">Phenylobacterium kunshanense</name>
    <dbReference type="NCBI Taxonomy" id="1445034"/>
    <lineage>
        <taxon>Bacteria</taxon>
        <taxon>Pseudomonadati</taxon>
        <taxon>Pseudomonadota</taxon>
        <taxon>Alphaproteobacteria</taxon>
        <taxon>Caulobacterales</taxon>
        <taxon>Caulobacteraceae</taxon>
        <taxon>Phenylobacterium</taxon>
    </lineage>
</organism>
<evidence type="ECO:0000313" key="3">
    <source>
        <dbReference type="Proteomes" id="UP000249524"/>
    </source>
</evidence>
<dbReference type="AlphaFoldDB" id="A0A328BR45"/>
<proteinExistence type="predicted"/>
<dbReference type="Proteomes" id="UP000249524">
    <property type="component" value="Unassembled WGS sequence"/>
</dbReference>
<dbReference type="EMBL" id="QFYS01000001">
    <property type="protein sequence ID" value="RAK68476.1"/>
    <property type="molecule type" value="Genomic_DNA"/>
</dbReference>
<sequence>MASRFQPRRRPDRFSPARFAPRPAKAPPAKVQPSRPALPPAAVVDAILRYHDVSVDQGGERTLLRLSDRRLREPEVAAALGAEGQRAARVAILWNERESEIIRVLESFEDRAAA</sequence>
<comment type="caution">
    <text evidence="2">The sequence shown here is derived from an EMBL/GenBank/DDBJ whole genome shotgun (WGS) entry which is preliminary data.</text>
</comment>
<feature type="compositionally biased region" description="Low complexity" evidence="1">
    <location>
        <begin position="14"/>
        <end position="29"/>
    </location>
</feature>
<evidence type="ECO:0000256" key="1">
    <source>
        <dbReference type="SAM" id="MobiDB-lite"/>
    </source>
</evidence>
<name>A0A328BR45_9CAUL</name>
<reference evidence="2 3" key="1">
    <citation type="submission" date="2018-05" db="EMBL/GenBank/DDBJ databases">
        <authorList>
            <person name="Lanie J.A."/>
            <person name="Ng W.-L."/>
            <person name="Kazmierczak K.M."/>
            <person name="Andrzejewski T.M."/>
            <person name="Davidsen T.M."/>
            <person name="Wayne K.J."/>
            <person name="Tettelin H."/>
            <person name="Glass J.I."/>
            <person name="Rusch D."/>
            <person name="Podicherti R."/>
            <person name="Tsui H.-C.T."/>
            <person name="Winkler M.E."/>
        </authorList>
    </citation>
    <scope>NUCLEOTIDE SEQUENCE [LARGE SCALE GENOMIC DNA]</scope>
    <source>
        <strain evidence="2 3">BUT-10</strain>
    </source>
</reference>
<dbReference type="OrthoDB" id="7188596at2"/>
<feature type="region of interest" description="Disordered" evidence="1">
    <location>
        <begin position="1"/>
        <end position="37"/>
    </location>
</feature>
<accession>A0A328BR45</accession>
<keyword evidence="3" id="KW-1185">Reference proteome</keyword>
<gene>
    <name evidence="2" type="ORF">DJ019_00130</name>
</gene>